<gene>
    <name evidence="2" type="ORF">CLUP02_01711</name>
</gene>
<name>A0A9Q8SDF6_9PEZI</name>
<evidence type="ECO:0000313" key="2">
    <source>
        <dbReference type="EMBL" id="UQC75058.1"/>
    </source>
</evidence>
<sequence length="323" mass="34808">MLLNPGNGYLSRAIRSTSVSISGVTVCALLPKTLVRMTRLETQQGLEHNDHEPCSVWGNLAGDLAAGTISAILISPAITILDRAVVERTTTGRPLIRGLHAQLRSAIRRPRGFFFARPLGIVWTLYAATYVTANAATTVAERFDGAAAAASTATFASTFLVNVPLGVWKDLRFAEIFGSSSGAAPEVGKAVVAAAPRKLPRAATATFLVRDAVTIFGSFTLPNWISAAIPDSVTSSPHAKATITQLTVPVLSQVVASPIHLIALDYYERQSRLPFSNRVARTREHMPSTIVMRCVRIIPAFGIGCLANLELRTFFQQWFSAYT</sequence>
<evidence type="ECO:0000313" key="3">
    <source>
        <dbReference type="Proteomes" id="UP000830671"/>
    </source>
</evidence>
<dbReference type="Proteomes" id="UP000830671">
    <property type="component" value="Chromosome 1"/>
</dbReference>
<proteinExistence type="predicted"/>
<keyword evidence="1" id="KW-0472">Membrane</keyword>
<organism evidence="2 3">
    <name type="scientific">Colletotrichum lupini</name>
    <dbReference type="NCBI Taxonomy" id="145971"/>
    <lineage>
        <taxon>Eukaryota</taxon>
        <taxon>Fungi</taxon>
        <taxon>Dikarya</taxon>
        <taxon>Ascomycota</taxon>
        <taxon>Pezizomycotina</taxon>
        <taxon>Sordariomycetes</taxon>
        <taxon>Hypocreomycetidae</taxon>
        <taxon>Glomerellales</taxon>
        <taxon>Glomerellaceae</taxon>
        <taxon>Colletotrichum</taxon>
        <taxon>Colletotrichum acutatum species complex</taxon>
    </lineage>
</organism>
<dbReference type="PANTHER" id="PTHR37845">
    <property type="entry name" value="SEQUENCE ORPHAN"/>
    <property type="match status" value="1"/>
</dbReference>
<evidence type="ECO:0000256" key="1">
    <source>
        <dbReference type="SAM" id="Phobius"/>
    </source>
</evidence>
<dbReference type="EMBL" id="CP019471">
    <property type="protein sequence ID" value="UQC75058.1"/>
    <property type="molecule type" value="Genomic_DNA"/>
</dbReference>
<feature type="transmembrane region" description="Helical" evidence="1">
    <location>
        <begin position="145"/>
        <end position="168"/>
    </location>
</feature>
<feature type="transmembrane region" description="Helical" evidence="1">
    <location>
        <begin position="114"/>
        <end position="133"/>
    </location>
</feature>
<protein>
    <recommendedName>
        <fullName evidence="4">Mitochondrial carrier</fullName>
    </recommendedName>
</protein>
<keyword evidence="1" id="KW-1133">Transmembrane helix</keyword>
<reference evidence="2" key="1">
    <citation type="journal article" date="2021" name="Mol. Plant Microbe Interact.">
        <title>Complete Genome Sequence of the Plant-Pathogenic Fungus Colletotrichum lupini.</title>
        <authorList>
            <person name="Baroncelli R."/>
            <person name="Pensec F."/>
            <person name="Da Lio D."/>
            <person name="Boufleur T."/>
            <person name="Vicente I."/>
            <person name="Sarrocco S."/>
            <person name="Picot A."/>
            <person name="Baraldi E."/>
            <person name="Sukno S."/>
            <person name="Thon M."/>
            <person name="Le Floch G."/>
        </authorList>
    </citation>
    <scope>NUCLEOTIDE SEQUENCE</scope>
    <source>
        <strain evidence="2">IMI 504893</strain>
    </source>
</reference>
<dbReference type="KEGG" id="clup:CLUP02_01711"/>
<keyword evidence="3" id="KW-1185">Reference proteome</keyword>
<dbReference type="GO" id="GO:0005739">
    <property type="term" value="C:mitochondrion"/>
    <property type="evidence" value="ECO:0007669"/>
    <property type="project" value="TreeGrafter"/>
</dbReference>
<accession>A0A9Q8SDF6</accession>
<dbReference type="PANTHER" id="PTHR37845:SF1">
    <property type="entry name" value="SEQUENCE ORPHAN"/>
    <property type="match status" value="1"/>
</dbReference>
<keyword evidence="1" id="KW-0812">Transmembrane</keyword>
<dbReference type="AlphaFoldDB" id="A0A9Q8SDF6"/>
<dbReference type="RefSeq" id="XP_049136706.1">
    <property type="nucleotide sequence ID" value="XM_049280749.1"/>
</dbReference>
<dbReference type="InterPro" id="IPR038781">
    <property type="entry name" value="C365.16-ike"/>
</dbReference>
<evidence type="ECO:0008006" key="4">
    <source>
        <dbReference type="Google" id="ProtNLM"/>
    </source>
</evidence>
<dbReference type="GeneID" id="73335759"/>